<sequence length="241" mass="27861">MYNASESLDFDREEIPTYEDVARMFPRPNAPRPIVLVGPPGVGRNELKRRLLALDPEKYKTTVPYTSRPKKPHETQGKEYHFVTREEMEEDVLSGKFVEFGEYKGNLYGTTAASIKDVINSGFVCVLNPHYQVRNSALKMLRTPDIKPFVVLIKPPSFERLKETRQAAFARSTFDDNTSRGFTDEEFYEMIRSAERMEFHYGHLFDTQIVNEDLSTAFEELLATVHMVLTEPLWVPVSWVQ</sequence>
<dbReference type="PANTHER" id="PTHR23122">
    <property type="entry name" value="MEMBRANE-ASSOCIATED GUANYLATE KINASE MAGUK"/>
    <property type="match status" value="1"/>
</dbReference>
<dbReference type="PROSITE" id="PS50052">
    <property type="entry name" value="GUANYLATE_KINASE_2"/>
    <property type="match status" value="1"/>
</dbReference>
<dbReference type="InterPro" id="IPR050716">
    <property type="entry name" value="MAGUK"/>
</dbReference>
<dbReference type="InterPro" id="IPR008144">
    <property type="entry name" value="Guanylate_kin-like_dom"/>
</dbReference>
<gene>
    <name evidence="1" type="ORF">CTOB1V02_LOCUS7893</name>
</gene>
<dbReference type="PROSITE" id="PS00856">
    <property type="entry name" value="GUANYLATE_KINASE_1"/>
    <property type="match status" value="1"/>
</dbReference>
<dbReference type="Gene3D" id="3.40.50.300">
    <property type="entry name" value="P-loop containing nucleotide triphosphate hydrolases"/>
    <property type="match status" value="1"/>
</dbReference>
<dbReference type="EMBL" id="OB662418">
    <property type="protein sequence ID" value="CAD7230029.1"/>
    <property type="molecule type" value="Genomic_DNA"/>
</dbReference>
<dbReference type="CDD" id="cd00071">
    <property type="entry name" value="GMPK"/>
    <property type="match status" value="1"/>
</dbReference>
<proteinExistence type="predicted"/>
<evidence type="ECO:0000313" key="1">
    <source>
        <dbReference type="EMBL" id="CAD7230029.1"/>
    </source>
</evidence>
<dbReference type="SMART" id="SM00072">
    <property type="entry name" value="GuKc"/>
    <property type="match status" value="1"/>
</dbReference>
<reference evidence="1" key="1">
    <citation type="submission" date="2020-11" db="EMBL/GenBank/DDBJ databases">
        <authorList>
            <person name="Tran Van P."/>
        </authorList>
    </citation>
    <scope>NUCLEOTIDE SEQUENCE</scope>
</reference>
<organism evidence="1">
    <name type="scientific">Cyprideis torosa</name>
    <dbReference type="NCBI Taxonomy" id="163714"/>
    <lineage>
        <taxon>Eukaryota</taxon>
        <taxon>Metazoa</taxon>
        <taxon>Ecdysozoa</taxon>
        <taxon>Arthropoda</taxon>
        <taxon>Crustacea</taxon>
        <taxon>Oligostraca</taxon>
        <taxon>Ostracoda</taxon>
        <taxon>Podocopa</taxon>
        <taxon>Podocopida</taxon>
        <taxon>Cytherocopina</taxon>
        <taxon>Cytheroidea</taxon>
        <taxon>Cytherideidae</taxon>
        <taxon>Cyprideis</taxon>
    </lineage>
</organism>
<dbReference type="AlphaFoldDB" id="A0A7R8WJ97"/>
<dbReference type="InterPro" id="IPR027417">
    <property type="entry name" value="P-loop_NTPase"/>
</dbReference>
<name>A0A7R8WJ97_9CRUS</name>
<accession>A0A7R8WJ97</accession>
<protein>
    <submittedName>
        <fullName evidence="1">Uncharacterized protein</fullName>
    </submittedName>
</protein>
<dbReference type="InterPro" id="IPR008145">
    <property type="entry name" value="GK/Ca_channel_bsu"/>
</dbReference>
<dbReference type="Pfam" id="PF00625">
    <property type="entry name" value="Guanylate_kin"/>
    <property type="match status" value="1"/>
</dbReference>
<dbReference type="OrthoDB" id="439127at2759"/>
<dbReference type="FunFam" id="3.30.63.10:FF:000002">
    <property type="entry name" value="Guanylate kinase 1"/>
    <property type="match status" value="1"/>
</dbReference>
<dbReference type="InterPro" id="IPR020590">
    <property type="entry name" value="Guanylate_kinase_CS"/>
</dbReference>
<dbReference type="SUPFAM" id="SSF52540">
    <property type="entry name" value="P-loop containing nucleoside triphosphate hydrolases"/>
    <property type="match status" value="1"/>
</dbReference>